<dbReference type="InterPro" id="IPR010987">
    <property type="entry name" value="Glutathione-S-Trfase_C-like"/>
</dbReference>
<name>A0A9X1DBM1_9SPHN</name>
<keyword evidence="4" id="KW-1185">Reference proteome</keyword>
<feature type="domain" description="GST C-terminal" evidence="2">
    <location>
        <begin position="93"/>
        <end position="250"/>
    </location>
</feature>
<dbReference type="RefSeq" id="WP_214622771.1">
    <property type="nucleotide sequence ID" value="NZ_JAHGAW010000005.1"/>
</dbReference>
<dbReference type="EMBL" id="JAHGAW010000005">
    <property type="protein sequence ID" value="MBT2187016.1"/>
    <property type="molecule type" value="Genomic_DNA"/>
</dbReference>
<dbReference type="PANTHER" id="PTHR44051:SF8">
    <property type="entry name" value="GLUTATHIONE S-TRANSFERASE GSTA"/>
    <property type="match status" value="1"/>
</dbReference>
<feature type="region of interest" description="Disordered" evidence="1">
    <location>
        <begin position="240"/>
        <end position="260"/>
    </location>
</feature>
<gene>
    <name evidence="3" type="ORF">KK488_08665</name>
</gene>
<dbReference type="Proteomes" id="UP001138757">
    <property type="component" value="Unassembled WGS sequence"/>
</dbReference>
<proteinExistence type="predicted"/>
<evidence type="ECO:0000259" key="2">
    <source>
        <dbReference type="PROSITE" id="PS50405"/>
    </source>
</evidence>
<dbReference type="SUPFAM" id="SSF47616">
    <property type="entry name" value="GST C-terminal domain-like"/>
    <property type="match status" value="1"/>
</dbReference>
<comment type="caution">
    <text evidence="3">The sequence shown here is derived from an EMBL/GenBank/DDBJ whole genome shotgun (WGS) entry which is preliminary data.</text>
</comment>
<dbReference type="SUPFAM" id="SSF52833">
    <property type="entry name" value="Thioredoxin-like"/>
    <property type="match status" value="1"/>
</dbReference>
<evidence type="ECO:0000256" key="1">
    <source>
        <dbReference type="SAM" id="MobiDB-lite"/>
    </source>
</evidence>
<dbReference type="PANTHER" id="PTHR44051">
    <property type="entry name" value="GLUTATHIONE S-TRANSFERASE-RELATED"/>
    <property type="match status" value="1"/>
</dbReference>
<dbReference type="PROSITE" id="PS50405">
    <property type="entry name" value="GST_CTER"/>
    <property type="match status" value="1"/>
</dbReference>
<dbReference type="Pfam" id="PF00043">
    <property type="entry name" value="GST_C"/>
    <property type="match status" value="1"/>
</dbReference>
<dbReference type="AlphaFoldDB" id="A0A9X1DBM1"/>
<accession>A0A9X1DBM1</accession>
<sequence>MTTLFLYHGEPTGPSLTVLAALFESGLAADLLHIDLAMAQRHAGEVPLGFEANYSVEGEGPVLVVDGEPTVDSVFIGCLLDDLAPQSGLRPTDPYLRWEMMAWCRWMIERLAPGAAALANIAWTTPRLAALDDAEFEGLVAPIEADDLRDRWRQTRAGLLSDDHRKASEARVHEATKKIDDRLADRDWIMGDFSLADLESYAWVAPMRDLIPAAFEGKPRLAAWLERVKTRPSVARALAQAQKPEPAHGFAPGPEINRWG</sequence>
<dbReference type="InterPro" id="IPR036282">
    <property type="entry name" value="Glutathione-S-Trfase_C_sf"/>
</dbReference>
<evidence type="ECO:0000313" key="4">
    <source>
        <dbReference type="Proteomes" id="UP001138757"/>
    </source>
</evidence>
<dbReference type="Gene3D" id="1.20.1050.10">
    <property type="match status" value="1"/>
</dbReference>
<organism evidence="3 4">
    <name type="scientific">Sphingobium nicotianae</name>
    <dbReference type="NCBI Taxonomy" id="2782607"/>
    <lineage>
        <taxon>Bacteria</taxon>
        <taxon>Pseudomonadati</taxon>
        <taxon>Pseudomonadota</taxon>
        <taxon>Alphaproteobacteria</taxon>
        <taxon>Sphingomonadales</taxon>
        <taxon>Sphingomonadaceae</taxon>
        <taxon>Sphingobium</taxon>
    </lineage>
</organism>
<evidence type="ECO:0000313" key="3">
    <source>
        <dbReference type="EMBL" id="MBT2187016.1"/>
    </source>
</evidence>
<dbReference type="InterPro" id="IPR036249">
    <property type="entry name" value="Thioredoxin-like_sf"/>
</dbReference>
<dbReference type="Gene3D" id="3.40.30.10">
    <property type="entry name" value="Glutaredoxin"/>
    <property type="match status" value="1"/>
</dbReference>
<protein>
    <submittedName>
        <fullName evidence="3">Glutathione S-transferase family protein</fullName>
    </submittedName>
</protein>
<reference evidence="3" key="1">
    <citation type="submission" date="2021-05" db="EMBL/GenBank/DDBJ databases">
        <title>Genome of Sphingobium sp. strain.</title>
        <authorList>
            <person name="Fan R."/>
        </authorList>
    </citation>
    <scope>NUCLEOTIDE SEQUENCE</scope>
    <source>
        <strain evidence="3">H33</strain>
    </source>
</reference>
<dbReference type="InterPro" id="IPR004046">
    <property type="entry name" value="GST_C"/>
</dbReference>